<dbReference type="STRING" id="1231623.Tasa_009_031"/>
<dbReference type="InterPro" id="IPR002347">
    <property type="entry name" value="SDR_fam"/>
</dbReference>
<dbReference type="InterPro" id="IPR036291">
    <property type="entry name" value="NAD(P)-bd_dom_sf"/>
</dbReference>
<dbReference type="PANTHER" id="PTHR43975:SF2">
    <property type="entry name" value="EG:BACR7A4.14 PROTEIN-RELATED"/>
    <property type="match status" value="1"/>
</dbReference>
<evidence type="ECO:0000313" key="3">
    <source>
        <dbReference type="Proteomes" id="UP000032679"/>
    </source>
</evidence>
<dbReference type="OrthoDB" id="7375193at2"/>
<dbReference type="FunFam" id="3.40.50.720:FF:000084">
    <property type="entry name" value="Short-chain dehydrogenase reductase"/>
    <property type="match status" value="1"/>
</dbReference>
<comment type="similarity">
    <text evidence="1">Belongs to the short-chain dehydrogenases/reductases (SDR) family.</text>
</comment>
<dbReference type="PRINTS" id="PR00081">
    <property type="entry name" value="GDHRDH"/>
</dbReference>
<dbReference type="PANTHER" id="PTHR43975">
    <property type="entry name" value="ZGC:101858"/>
    <property type="match status" value="1"/>
</dbReference>
<reference evidence="2 3" key="1">
    <citation type="submission" date="2012-10" db="EMBL/GenBank/DDBJ databases">
        <title>Genome sequencing of Tanticharoenia sakaeratensis NBRC 103193.</title>
        <authorList>
            <person name="Azuma Y."/>
            <person name="Hadano H."/>
            <person name="Hirakawa H."/>
            <person name="Matsushita K."/>
        </authorList>
    </citation>
    <scope>NUCLEOTIDE SEQUENCE [LARGE SCALE GENOMIC DNA]</scope>
    <source>
        <strain evidence="2 3">NBRC 103193</strain>
    </source>
</reference>
<sequence>MTDNVSGTFADKVVVVTGAASGIGKATALKFLSQGASVVWSDQDEDTLKDAMAGAPEDRSVACIVDQSQASEAARSIETALERFGRLDVLVNNAGTTVLGTILDNSVEDWHRVVAVNIDGALFSSKAALPHLIKSGGCIVNTASVSGTGGDWNTTLYNVSKGAVVNMTRALALAHGPDGVRVNAICPSVTHTGMTDGMMDNKEYLDKLVSAIPLRRIGQPEDMASAIVFLASDAAGFISGAILPVDGGITAGNGQPPFPS</sequence>
<dbReference type="PROSITE" id="PS00061">
    <property type="entry name" value="ADH_SHORT"/>
    <property type="match status" value="1"/>
</dbReference>
<dbReference type="RefSeq" id="WP_048847023.1">
    <property type="nucleotide sequence ID" value="NZ_BALE01000009.1"/>
</dbReference>
<gene>
    <name evidence="2" type="ORF">Tasa_009_031</name>
</gene>
<dbReference type="CDD" id="cd05233">
    <property type="entry name" value="SDR_c"/>
    <property type="match status" value="1"/>
</dbReference>
<organism evidence="2 3">
    <name type="scientific">Tanticharoenia sakaeratensis NBRC 103193</name>
    <dbReference type="NCBI Taxonomy" id="1231623"/>
    <lineage>
        <taxon>Bacteria</taxon>
        <taxon>Pseudomonadati</taxon>
        <taxon>Pseudomonadota</taxon>
        <taxon>Alphaproteobacteria</taxon>
        <taxon>Acetobacterales</taxon>
        <taxon>Acetobacteraceae</taxon>
        <taxon>Tanticharoenia</taxon>
    </lineage>
</organism>
<comment type="caution">
    <text evidence="2">The sequence shown here is derived from an EMBL/GenBank/DDBJ whole genome shotgun (WGS) entry which is preliminary data.</text>
</comment>
<evidence type="ECO:0000313" key="2">
    <source>
        <dbReference type="EMBL" id="GAN53236.1"/>
    </source>
</evidence>
<dbReference type="Proteomes" id="UP000032679">
    <property type="component" value="Unassembled WGS sequence"/>
</dbReference>
<dbReference type="SUPFAM" id="SSF51735">
    <property type="entry name" value="NAD(P)-binding Rossmann-fold domains"/>
    <property type="match status" value="1"/>
</dbReference>
<dbReference type="NCBIfam" id="NF005559">
    <property type="entry name" value="PRK07231.1"/>
    <property type="match status" value="1"/>
</dbReference>
<dbReference type="InterPro" id="IPR020904">
    <property type="entry name" value="Sc_DH/Rdtase_CS"/>
</dbReference>
<evidence type="ECO:0000256" key="1">
    <source>
        <dbReference type="ARBA" id="ARBA00006484"/>
    </source>
</evidence>
<proteinExistence type="inferred from homology"/>
<protein>
    <submittedName>
        <fullName evidence="2">3-oxoacyl-(Acyl-carrier-protein) reductase</fullName>
    </submittedName>
</protein>
<dbReference type="EMBL" id="BALE01000009">
    <property type="protein sequence ID" value="GAN53236.1"/>
    <property type="molecule type" value="Genomic_DNA"/>
</dbReference>
<dbReference type="Gene3D" id="3.40.50.720">
    <property type="entry name" value="NAD(P)-binding Rossmann-like Domain"/>
    <property type="match status" value="1"/>
</dbReference>
<keyword evidence="3" id="KW-1185">Reference proteome</keyword>
<dbReference type="PRINTS" id="PR00080">
    <property type="entry name" value="SDRFAMILY"/>
</dbReference>
<dbReference type="AlphaFoldDB" id="A0A0D6MIC7"/>
<accession>A0A0D6MIC7</accession>
<dbReference type="Pfam" id="PF13561">
    <property type="entry name" value="adh_short_C2"/>
    <property type="match status" value="1"/>
</dbReference>
<name>A0A0D6MIC7_9PROT</name>